<dbReference type="AlphaFoldDB" id="A0A401RYM1"/>
<organism evidence="2 3">
    <name type="scientific">Chiloscyllium punctatum</name>
    <name type="common">Brownbanded bambooshark</name>
    <name type="synonym">Hemiscyllium punctatum</name>
    <dbReference type="NCBI Taxonomy" id="137246"/>
    <lineage>
        <taxon>Eukaryota</taxon>
        <taxon>Metazoa</taxon>
        <taxon>Chordata</taxon>
        <taxon>Craniata</taxon>
        <taxon>Vertebrata</taxon>
        <taxon>Chondrichthyes</taxon>
        <taxon>Elasmobranchii</taxon>
        <taxon>Galeomorphii</taxon>
        <taxon>Galeoidea</taxon>
        <taxon>Orectolobiformes</taxon>
        <taxon>Hemiscylliidae</taxon>
        <taxon>Chiloscyllium</taxon>
    </lineage>
</organism>
<evidence type="ECO:0000256" key="1">
    <source>
        <dbReference type="SAM" id="SignalP"/>
    </source>
</evidence>
<feature type="chain" id="PRO_5019003738" description="Placenta-expressed transcript 1 protein" evidence="1">
    <location>
        <begin position="22"/>
        <end position="207"/>
    </location>
</feature>
<evidence type="ECO:0000313" key="2">
    <source>
        <dbReference type="EMBL" id="GCC23245.1"/>
    </source>
</evidence>
<proteinExistence type="predicted"/>
<dbReference type="OMA" id="CMIENAM"/>
<evidence type="ECO:0008006" key="4">
    <source>
        <dbReference type="Google" id="ProtNLM"/>
    </source>
</evidence>
<evidence type="ECO:0000313" key="3">
    <source>
        <dbReference type="Proteomes" id="UP000287033"/>
    </source>
</evidence>
<keyword evidence="3" id="KW-1185">Reference proteome</keyword>
<dbReference type="Proteomes" id="UP000287033">
    <property type="component" value="Unassembled WGS sequence"/>
</dbReference>
<reference evidence="2 3" key="1">
    <citation type="journal article" date="2018" name="Nat. Ecol. Evol.">
        <title>Shark genomes provide insights into elasmobranch evolution and the origin of vertebrates.</title>
        <authorList>
            <person name="Hara Y"/>
            <person name="Yamaguchi K"/>
            <person name="Onimaru K"/>
            <person name="Kadota M"/>
            <person name="Koyanagi M"/>
            <person name="Keeley SD"/>
            <person name="Tatsumi K"/>
            <person name="Tanaka K"/>
            <person name="Motone F"/>
            <person name="Kageyama Y"/>
            <person name="Nozu R"/>
            <person name="Adachi N"/>
            <person name="Nishimura O"/>
            <person name="Nakagawa R"/>
            <person name="Tanegashima C"/>
            <person name="Kiyatake I"/>
            <person name="Matsumoto R"/>
            <person name="Murakumo K"/>
            <person name="Nishida K"/>
            <person name="Terakita A"/>
            <person name="Kuratani S"/>
            <person name="Sato K"/>
            <person name="Hyodo S Kuraku.S."/>
        </authorList>
    </citation>
    <scope>NUCLEOTIDE SEQUENCE [LARGE SCALE GENOMIC DNA]</scope>
</reference>
<keyword evidence="1" id="KW-0732">Signal</keyword>
<feature type="signal peptide" evidence="1">
    <location>
        <begin position="1"/>
        <end position="21"/>
    </location>
</feature>
<accession>A0A401RYM1</accession>
<sequence length="207" mass="22952">MASVLSALLLCLFLQYASVDSQTPCMIENAMMGGSFSLMIYPKYLMPNNKYNVTVNGTGTNVMVALSASYNGSSIGNWTESAENCQGIYGSRNLSFTEMWKSPESMMDTHGYILFKAFIKMSENMTYVMNKTLRLAPTNNSTTMKTSTPYSMTTTPYNMTTTPYNMTTTPYVMTKTTENSASAITFKSLNGIISTFLLFVTVRELLS</sequence>
<name>A0A401RYM1_CHIPU</name>
<comment type="caution">
    <text evidence="2">The sequence shown here is derived from an EMBL/GenBank/DDBJ whole genome shotgun (WGS) entry which is preliminary data.</text>
</comment>
<dbReference type="EMBL" id="BEZZ01000025">
    <property type="protein sequence ID" value="GCC23245.1"/>
    <property type="molecule type" value="Genomic_DNA"/>
</dbReference>
<dbReference type="OrthoDB" id="9950419at2759"/>
<protein>
    <recommendedName>
        <fullName evidence="4">Placenta-expressed transcript 1 protein</fullName>
    </recommendedName>
</protein>
<gene>
    <name evidence="2" type="ORF">chiPu_0001639</name>
</gene>